<dbReference type="InterPro" id="IPR011990">
    <property type="entry name" value="TPR-like_helical_dom_sf"/>
</dbReference>
<dbReference type="SMART" id="SM00028">
    <property type="entry name" value="TPR"/>
    <property type="match status" value="2"/>
</dbReference>
<dbReference type="Pfam" id="PF14559">
    <property type="entry name" value="TPR_19"/>
    <property type="match status" value="1"/>
</dbReference>
<dbReference type="EMBL" id="CP003380">
    <property type="protein sequence ID" value="AFJ03283.1"/>
    <property type="molecule type" value="Genomic_DNA"/>
</dbReference>
<gene>
    <name evidence="2" type="ordered locus">Q7C_2147</name>
</gene>
<reference evidence="2 3" key="1">
    <citation type="journal article" date="2012" name="J. Bacteriol.">
        <title>Complete genome sequences of Methylophaga sp. strain JAM1 and Methylophaga sp. strain JAM7.</title>
        <authorList>
            <person name="Villeneuve C."/>
            <person name="Martineau C."/>
            <person name="Mauffrey F."/>
            <person name="Villemur R."/>
        </authorList>
    </citation>
    <scope>NUCLEOTIDE SEQUENCE [LARGE SCALE GENOMIC DNA]</scope>
    <source>
        <strain evidence="2 3">JAM7</strain>
    </source>
</reference>
<dbReference type="Gene3D" id="1.25.40.10">
    <property type="entry name" value="Tetratricopeptide repeat domain"/>
    <property type="match status" value="1"/>
</dbReference>
<feature type="region of interest" description="Disordered" evidence="1">
    <location>
        <begin position="31"/>
        <end position="70"/>
    </location>
</feature>
<accession>I1YK40</accession>
<organism evidence="2 3">
    <name type="scientific">Methylophaga frappieri (strain ATCC BAA-2434 / DSM 25690 / JAM7)</name>
    <dbReference type="NCBI Taxonomy" id="754477"/>
    <lineage>
        <taxon>Bacteria</taxon>
        <taxon>Pseudomonadati</taxon>
        <taxon>Pseudomonadota</taxon>
        <taxon>Gammaproteobacteria</taxon>
        <taxon>Thiotrichales</taxon>
        <taxon>Piscirickettsiaceae</taxon>
        <taxon>Methylophaga</taxon>
    </lineage>
</organism>
<dbReference type="KEGG" id="mec:Q7C_2147"/>
<dbReference type="InterPro" id="IPR019734">
    <property type="entry name" value="TPR_rpt"/>
</dbReference>
<dbReference type="RefSeq" id="WP_014704702.1">
    <property type="nucleotide sequence ID" value="NC_017856.1"/>
</dbReference>
<dbReference type="Proteomes" id="UP000009145">
    <property type="component" value="Chromosome"/>
</dbReference>
<dbReference type="AlphaFoldDB" id="I1YK40"/>
<dbReference type="HOGENOM" id="CLU_099814_1_0_6"/>
<protein>
    <submittedName>
        <fullName evidence="2">Uncharacterized protein</fullName>
    </submittedName>
</protein>
<dbReference type="PATRIC" id="fig|754477.3.peg.2112"/>
<evidence type="ECO:0000313" key="3">
    <source>
        <dbReference type="Proteomes" id="UP000009145"/>
    </source>
</evidence>
<evidence type="ECO:0000313" key="2">
    <source>
        <dbReference type="EMBL" id="AFJ03283.1"/>
    </source>
</evidence>
<proteinExistence type="predicted"/>
<sequence>MTQYQTGFRFSCLVGFVMLTACSTPSRDLPPVTIPEAPAPAVPRTEPEPAEPTASVQAIPEQPQAKEQTQPIKPVAVPFRSKPAVVALIDKAQAASTAGNLASAQSDLQRAQRISPRDPNVYLKLATIHYQMQDFAQAEQLAKKGVAVSGSDLQLRQRLWQLIADIRLANGDDRGAVTAAQEAAKY</sequence>
<keyword evidence="3" id="KW-1185">Reference proteome</keyword>
<dbReference type="OrthoDB" id="6196966at2"/>
<name>I1YK40_METFJ</name>
<evidence type="ECO:0000256" key="1">
    <source>
        <dbReference type="SAM" id="MobiDB-lite"/>
    </source>
</evidence>
<dbReference type="eggNOG" id="COG0457">
    <property type="taxonomic scope" value="Bacteria"/>
</dbReference>
<dbReference type="STRING" id="754477.Q7C_2147"/>
<dbReference type="SUPFAM" id="SSF48452">
    <property type="entry name" value="TPR-like"/>
    <property type="match status" value="1"/>
</dbReference>